<dbReference type="EMBL" id="HACM01009180">
    <property type="protein sequence ID" value="CRZ09622.1"/>
    <property type="molecule type" value="Transcribed_RNA"/>
</dbReference>
<proteinExistence type="predicted"/>
<reference evidence="1" key="1">
    <citation type="submission" date="2015-04" db="EMBL/GenBank/DDBJ databases">
        <title>The genome sequence of the plant pathogenic Rhizarian Plasmodiophora brassicae reveals insights in its biotrophic life cycle and the origin of chitin synthesis.</title>
        <authorList>
            <person name="Schwelm A."/>
            <person name="Fogelqvist J."/>
            <person name="Knaust A."/>
            <person name="Julke S."/>
            <person name="Lilja T."/>
            <person name="Dhandapani V."/>
            <person name="Bonilla-Rosso G."/>
            <person name="Karlsson M."/>
            <person name="Shevchenko A."/>
            <person name="Choi S.R."/>
            <person name="Kim H.G."/>
            <person name="Park J.Y."/>
            <person name="Lim Y.P."/>
            <person name="Ludwig-Muller J."/>
            <person name="Dixelius C."/>
        </authorList>
    </citation>
    <scope>NUCLEOTIDE SEQUENCE</scope>
    <source>
        <tissue evidence="1">Potato root galls</tissue>
    </source>
</reference>
<dbReference type="AlphaFoldDB" id="A0A0H5R793"/>
<feature type="non-terminal residue" evidence="1">
    <location>
        <position position="1"/>
    </location>
</feature>
<evidence type="ECO:0000313" key="1">
    <source>
        <dbReference type="EMBL" id="CRZ09622.1"/>
    </source>
</evidence>
<protein>
    <submittedName>
        <fullName evidence="1">Uncharacterized protein</fullName>
    </submittedName>
</protein>
<name>A0A0H5R793_9EUKA</name>
<organism evidence="1">
    <name type="scientific">Spongospora subterranea</name>
    <dbReference type="NCBI Taxonomy" id="70186"/>
    <lineage>
        <taxon>Eukaryota</taxon>
        <taxon>Sar</taxon>
        <taxon>Rhizaria</taxon>
        <taxon>Endomyxa</taxon>
        <taxon>Phytomyxea</taxon>
        <taxon>Plasmodiophorida</taxon>
        <taxon>Plasmodiophoridae</taxon>
        <taxon>Spongospora</taxon>
    </lineage>
</organism>
<accession>A0A0H5R793</accession>
<sequence length="329" mass="38245">LSCGDLSVHVCYFTGLAVIVSHRQYMRQPGTSVINNSPRKPICGVEEADIDNDGFLLKIGIVASIILGQITVALWFWHSPHREEADVDMVMRKIKAILSESDKFSKILSSGQELVMADKDLFTEMIVTYSRLDLTATLEHPEGKKLLNELDWRIQEHSFVFHDELQNADQTTSELLDMFHVHGDKPWYVDQQEEYYNMLDHFRRTSLRFIFFPVGQIYEDLISTLNEDSSKHYREHCTINTILELLLEQVLNRKAEVLKRHRQSVFAFSYSSNLASDSEDAELEIVRKSLYDEFGAKFNEIKAKIVHLLPRKLWGRYLILRKHLIMPVK</sequence>